<dbReference type="PANTHER" id="PTHR22603:SF66">
    <property type="entry name" value="ETHANOLAMINE KINASE"/>
    <property type="match status" value="1"/>
</dbReference>
<dbReference type="Gene3D" id="3.90.1200.10">
    <property type="match status" value="1"/>
</dbReference>
<keyword evidence="2" id="KW-0808">Transferase</keyword>
<dbReference type="Proteomes" id="UP000252669">
    <property type="component" value="Unassembled WGS sequence"/>
</dbReference>
<comment type="caution">
    <text evidence="2">The sequence shown here is derived from an EMBL/GenBank/DDBJ whole genome shotgun (WGS) entry which is preliminary data.</text>
</comment>
<dbReference type="Gene3D" id="3.30.200.20">
    <property type="entry name" value="Phosphorylase Kinase, domain 1"/>
    <property type="match status" value="1"/>
</dbReference>
<keyword evidence="2" id="KW-0418">Kinase</keyword>
<dbReference type="GO" id="GO:0004672">
    <property type="term" value="F:protein kinase activity"/>
    <property type="evidence" value="ECO:0007669"/>
    <property type="project" value="InterPro"/>
</dbReference>
<proteinExistence type="predicted"/>
<gene>
    <name evidence="2" type="ORF">CRU91_11520</name>
</gene>
<dbReference type="PROSITE" id="PS50011">
    <property type="entry name" value="PROTEIN_KINASE_DOM"/>
    <property type="match status" value="1"/>
</dbReference>
<dbReference type="GO" id="GO:0005524">
    <property type="term" value="F:ATP binding"/>
    <property type="evidence" value="ECO:0007669"/>
    <property type="project" value="InterPro"/>
</dbReference>
<evidence type="ECO:0000313" key="3">
    <source>
        <dbReference type="Proteomes" id="UP000252669"/>
    </source>
</evidence>
<dbReference type="Pfam" id="PF01633">
    <property type="entry name" value="Choline_kinase"/>
    <property type="match status" value="1"/>
</dbReference>
<accession>A0A366MRM7</accession>
<dbReference type="SUPFAM" id="SSF56112">
    <property type="entry name" value="Protein kinase-like (PK-like)"/>
    <property type="match status" value="1"/>
</dbReference>
<dbReference type="CDD" id="cd05151">
    <property type="entry name" value="ChoK-like"/>
    <property type="match status" value="1"/>
</dbReference>
<keyword evidence="3" id="KW-1185">Reference proteome</keyword>
<evidence type="ECO:0000313" key="2">
    <source>
        <dbReference type="EMBL" id="RBQ27992.1"/>
    </source>
</evidence>
<dbReference type="GO" id="GO:0004305">
    <property type="term" value="F:ethanolamine kinase activity"/>
    <property type="evidence" value="ECO:0007669"/>
    <property type="project" value="TreeGrafter"/>
</dbReference>
<dbReference type="RefSeq" id="WP_113895367.1">
    <property type="nucleotide sequence ID" value="NZ_JANJGA010000026.1"/>
</dbReference>
<dbReference type="AlphaFoldDB" id="A0A366MRM7"/>
<reference evidence="2 3" key="1">
    <citation type="submission" date="2017-10" db="EMBL/GenBank/DDBJ databases">
        <title>Genomics of the genus Arcobacter.</title>
        <authorList>
            <person name="Perez-Cataluna A."/>
            <person name="Figueras M.J."/>
        </authorList>
    </citation>
    <scope>NUCLEOTIDE SEQUENCE [LARGE SCALE GENOMIC DNA]</scope>
    <source>
        <strain evidence="2 3">CECT 9230</strain>
    </source>
</reference>
<dbReference type="InterPro" id="IPR000719">
    <property type="entry name" value="Prot_kinase_dom"/>
</dbReference>
<dbReference type="InterPro" id="IPR011009">
    <property type="entry name" value="Kinase-like_dom_sf"/>
</dbReference>
<dbReference type="OrthoDB" id="179763at2"/>
<protein>
    <submittedName>
        <fullName evidence="2">Choline kinase</fullName>
    </submittedName>
</protein>
<dbReference type="GO" id="GO:0006646">
    <property type="term" value="P:phosphatidylethanolamine biosynthetic process"/>
    <property type="evidence" value="ECO:0007669"/>
    <property type="project" value="TreeGrafter"/>
</dbReference>
<dbReference type="PANTHER" id="PTHR22603">
    <property type="entry name" value="CHOLINE/ETHANOALAMINE KINASE"/>
    <property type="match status" value="1"/>
</dbReference>
<dbReference type="EMBL" id="PDKB01000027">
    <property type="protein sequence ID" value="RBQ27992.1"/>
    <property type="molecule type" value="Genomic_DNA"/>
</dbReference>
<evidence type="ECO:0000259" key="1">
    <source>
        <dbReference type="PROSITE" id="PS50011"/>
    </source>
</evidence>
<feature type="domain" description="Protein kinase" evidence="1">
    <location>
        <begin position="1"/>
        <end position="254"/>
    </location>
</feature>
<dbReference type="GO" id="GO:0005737">
    <property type="term" value="C:cytoplasm"/>
    <property type="evidence" value="ECO:0007669"/>
    <property type="project" value="TreeGrafter"/>
</dbReference>
<organism evidence="2 3">
    <name type="scientific">Aliarcobacter vitoriensis</name>
    <dbReference type="NCBI Taxonomy" id="2011099"/>
    <lineage>
        <taxon>Bacteria</taxon>
        <taxon>Pseudomonadati</taxon>
        <taxon>Campylobacterota</taxon>
        <taxon>Epsilonproteobacteria</taxon>
        <taxon>Campylobacterales</taxon>
        <taxon>Arcobacteraceae</taxon>
        <taxon>Aliarcobacter</taxon>
    </lineage>
</organism>
<name>A0A366MRM7_9BACT</name>
<sequence length="254" mass="30328">MNIKDVKKLNIFDNSNISIKLLKSQGFNNISYLITSKTKKYVLRVFKSNKSVNISRKFEYKIQKIANKLNISPKPIFFNKNFMIYEYLEGVHKDNLSKNDLKNLALTIKKLHSIKVKTKPYNLEKDFKKYKNLFEDKKNILILNKLKNSLKKLKKHKNHFVLSHFDLNPKNILFSENSIKIIDWEYAGTTDNFFDLASICIEFKLSKKEERFLLKNYFKPINLSKNRLIKYNKKLKIFKNIYKSLCFLWFSSQI</sequence>